<evidence type="ECO:0000313" key="4">
    <source>
        <dbReference type="Proteomes" id="UP000069771"/>
    </source>
</evidence>
<sequence length="339" mass="39329">MKTEKSVLPYRWALILFCAGVAGTCLYTVNRGYDPLARYPYADETQRETILAYMDQEDIDYLINQQLQPGVFMEFLTLPEFDVHNALWYRQAMDTQNEDPEVVVHFINRYRDVLPLKDLETLLRHYSYAQLADWYEQPHEDVTLIPDPTQMFAMPGAHASVWTYIPADLTRQGNVYLKPEAATSLTEMLEEYHRVMDEDKVEAETGYLRFDEAQSLYLDVNNDQLVYPAGQNEQQLGWTAALTGHAAWMSAMKTLLSDPAFTGTPVEAARNVYDGLSEQEQERIQWLQDNAWRYGFIIRWPETGQESTGHVWQPFMVRYVGQEKARDLHAADRTLEESQ</sequence>
<evidence type="ECO:0000256" key="1">
    <source>
        <dbReference type="SAM" id="Phobius"/>
    </source>
</evidence>
<dbReference type="Proteomes" id="UP000069771">
    <property type="component" value="Chromosome"/>
</dbReference>
<name>A0A140DVB3_9FIRM</name>
<keyword evidence="4" id="KW-1185">Reference proteome</keyword>
<dbReference type="STRING" id="1702221.AALO17_14560"/>
<feature type="domain" description="D-alanyl-D-alanine carboxypeptidase-like core" evidence="2">
    <location>
        <begin position="176"/>
        <end position="321"/>
    </location>
</feature>
<proteinExistence type="predicted"/>
<protein>
    <recommendedName>
        <fullName evidence="2">D-alanyl-D-alanine carboxypeptidase-like core domain-containing protein</fullName>
    </recommendedName>
</protein>
<gene>
    <name evidence="3" type="ORF">AALO17_14560</name>
</gene>
<accession>A0A140DVB3</accession>
<reference evidence="3 4" key="1">
    <citation type="journal article" date="2016" name="Gut Pathog.">
        <title>Whole genome sequencing of "Faecalibaculum rodentium" ALO17, isolated from C57BL/6J laboratory mouse feces.</title>
        <authorList>
            <person name="Lim S."/>
            <person name="Chang D.H."/>
            <person name="Ahn S."/>
            <person name="Kim B.C."/>
        </authorList>
    </citation>
    <scope>NUCLEOTIDE SEQUENCE [LARGE SCALE GENOMIC DNA]</scope>
    <source>
        <strain evidence="3 4">Alo17</strain>
    </source>
</reference>
<evidence type="ECO:0000313" key="3">
    <source>
        <dbReference type="EMBL" id="AMK54590.1"/>
    </source>
</evidence>
<dbReference type="EMBL" id="CP011391">
    <property type="protein sequence ID" value="AMK54590.1"/>
    <property type="molecule type" value="Genomic_DNA"/>
</dbReference>
<dbReference type="AlphaFoldDB" id="A0A140DVB3"/>
<dbReference type="OrthoDB" id="9792074at2"/>
<dbReference type="Gene3D" id="3.30.1380.10">
    <property type="match status" value="1"/>
</dbReference>
<dbReference type="GO" id="GO:0008233">
    <property type="term" value="F:peptidase activity"/>
    <property type="evidence" value="ECO:0007669"/>
    <property type="project" value="InterPro"/>
</dbReference>
<dbReference type="KEGG" id="fro:AALO17_14560"/>
<keyword evidence="1" id="KW-0472">Membrane</keyword>
<keyword evidence="1" id="KW-0812">Transmembrane</keyword>
<dbReference type="GO" id="GO:0006508">
    <property type="term" value="P:proteolysis"/>
    <property type="evidence" value="ECO:0007669"/>
    <property type="project" value="InterPro"/>
</dbReference>
<organism evidence="3 4">
    <name type="scientific">Faecalibaculum rodentium</name>
    <dbReference type="NCBI Taxonomy" id="1702221"/>
    <lineage>
        <taxon>Bacteria</taxon>
        <taxon>Bacillati</taxon>
        <taxon>Bacillota</taxon>
        <taxon>Erysipelotrichia</taxon>
        <taxon>Erysipelotrichales</taxon>
        <taxon>Erysipelotrichaceae</taxon>
        <taxon>Faecalibaculum</taxon>
    </lineage>
</organism>
<keyword evidence="1" id="KW-1133">Transmembrane helix</keyword>
<dbReference type="RefSeq" id="WP_067557168.1">
    <property type="nucleotide sequence ID" value="NZ_CAMTBT010000039.1"/>
</dbReference>
<evidence type="ECO:0000259" key="2">
    <source>
        <dbReference type="Pfam" id="PF02557"/>
    </source>
</evidence>
<dbReference type="Pfam" id="PF02557">
    <property type="entry name" value="VanY"/>
    <property type="match status" value="1"/>
</dbReference>
<dbReference type="GeneID" id="78478153"/>
<feature type="transmembrane region" description="Helical" evidence="1">
    <location>
        <begin position="12"/>
        <end position="29"/>
    </location>
</feature>
<dbReference type="InterPro" id="IPR009045">
    <property type="entry name" value="Zn_M74/Hedgehog-like"/>
</dbReference>
<dbReference type="InterPro" id="IPR003709">
    <property type="entry name" value="VanY-like_core_dom"/>
</dbReference>